<dbReference type="SUPFAM" id="SSF56112">
    <property type="entry name" value="Protein kinase-like (PK-like)"/>
    <property type="match status" value="1"/>
</dbReference>
<feature type="binding site" evidence="1">
    <location>
        <position position="79"/>
    </location>
    <ligand>
        <name>ATP</name>
        <dbReference type="ChEBI" id="CHEBI:30616"/>
    </ligand>
</feature>
<keyword evidence="5" id="KW-1185">Reference proteome</keyword>
<feature type="compositionally biased region" description="Basic and acidic residues" evidence="2">
    <location>
        <begin position="1"/>
        <end position="18"/>
    </location>
</feature>
<dbReference type="InterPro" id="IPR011009">
    <property type="entry name" value="Kinase-like_dom_sf"/>
</dbReference>
<reference evidence="4 5" key="1">
    <citation type="submission" date="2015-11" db="EMBL/GenBank/DDBJ databases">
        <title>Genomic analysis of 38 Legionella species identifies large and diverse effector repertoires.</title>
        <authorList>
            <person name="Burstein D."/>
            <person name="Amaro F."/>
            <person name="Zusman T."/>
            <person name="Lifshitz Z."/>
            <person name="Cohen O."/>
            <person name="Gilbert J.A."/>
            <person name="Pupko T."/>
            <person name="Shuman H.A."/>
            <person name="Segal G."/>
        </authorList>
    </citation>
    <scope>NUCLEOTIDE SEQUENCE [LARGE SCALE GENOMIC DNA]</scope>
    <source>
        <strain evidence="4 5">Mt.St.Helens-9</strain>
    </source>
</reference>
<dbReference type="InterPro" id="IPR001245">
    <property type="entry name" value="Ser-Thr/Tyr_kinase_cat_dom"/>
</dbReference>
<evidence type="ECO:0000313" key="5">
    <source>
        <dbReference type="Proteomes" id="UP000054877"/>
    </source>
</evidence>
<comment type="caution">
    <text evidence="4">The sequence shown here is derived from an EMBL/GenBank/DDBJ whole genome shotgun (WGS) entry which is preliminary data.</text>
</comment>
<organism evidence="4 5">
    <name type="scientific">Legionella spiritensis</name>
    <dbReference type="NCBI Taxonomy" id="452"/>
    <lineage>
        <taxon>Bacteria</taxon>
        <taxon>Pseudomonadati</taxon>
        <taxon>Pseudomonadota</taxon>
        <taxon>Gammaproteobacteria</taxon>
        <taxon>Legionellales</taxon>
        <taxon>Legionellaceae</taxon>
        <taxon>Legionella</taxon>
    </lineage>
</organism>
<dbReference type="Gene3D" id="1.10.510.10">
    <property type="entry name" value="Transferase(Phosphotransferase) domain 1"/>
    <property type="match status" value="1"/>
</dbReference>
<dbReference type="PROSITE" id="PS00107">
    <property type="entry name" value="PROTEIN_KINASE_ATP"/>
    <property type="match status" value="1"/>
</dbReference>
<evidence type="ECO:0000256" key="2">
    <source>
        <dbReference type="SAM" id="MobiDB-lite"/>
    </source>
</evidence>
<accession>A0A0W0YYY0</accession>
<dbReference type="InterPro" id="IPR020635">
    <property type="entry name" value="Tyr_kinase_cat_dom"/>
</dbReference>
<sequence>MPENSSSRKEGTSSKDSSKSINTTSDSSIDYGRLESLGFFRVETNGVLGKGAFGSVELFEYHGEQFKSLCDEKGRVAVKFQSNPDKNELLIAEHLSKNLLKGELSGEKARCNQTAPLEDEAGFLGIVTAYEYYARTVHGEEQEVSRDLLQFLRPKKPPLEHEDPDIERAFQENPAIMLSQIASSMHSSQEALHQASVLHVDTALRNFMVNATWDEQGNLIAIQSKIVDYGLSKIVEKNENVYDFSHGARWPVKHFNQESLDNGVLSIKTDLHALRLAMIGMVGLASSSDPTHIEEDFIKFKYPDVEESIPDFANKRVNVSDEAYLKILLTKIRDVVDMQCDNNPEKKAELYLFLDCYEDYLLSLPDTHDFNEAQRLDREKLHEANNRFAKRSLDILENRQKESPDPMQYRLALLRLQQLEGLDKTLVDDITERVNSIPLAGPSQAVEPSGFVLHGVNTQSYESQKPISATDLTNYSPIPRNIHESQEPVSAMDLTNYSPIPRNIHESQEPVSAMDLTNYSPISRNIHESQKSVSTTDETDYGPLPAASDRPTESPAPTSEEYSDLPVFEDEKSKPSSTATHEGNAAWQGLSSRSETVGSRRLAKPFEGLGQHRRKEQSLRDTEPVDELRRSASSETIKEKKPHTHTSKIEQIIRHPVDTFKEVFQSFKSRVRKNKDHHSETSERKQDYEENHKNQPK</sequence>
<evidence type="ECO:0000256" key="1">
    <source>
        <dbReference type="PROSITE-ProRule" id="PRU10141"/>
    </source>
</evidence>
<dbReference type="RefSeq" id="WP_058483811.1">
    <property type="nucleotide sequence ID" value="NZ_CAAAII010000008.1"/>
</dbReference>
<feature type="domain" description="Protein kinase" evidence="3">
    <location>
        <begin position="42"/>
        <end position="361"/>
    </location>
</feature>
<feature type="region of interest" description="Disordered" evidence="2">
    <location>
        <begin position="528"/>
        <end position="651"/>
    </location>
</feature>
<dbReference type="PROSITE" id="PS50011">
    <property type="entry name" value="PROTEIN_KINASE_DOM"/>
    <property type="match status" value="1"/>
</dbReference>
<feature type="region of interest" description="Disordered" evidence="2">
    <location>
        <begin position="483"/>
        <end position="511"/>
    </location>
</feature>
<dbReference type="SMART" id="SM00219">
    <property type="entry name" value="TyrKc"/>
    <property type="match status" value="1"/>
</dbReference>
<dbReference type="PATRIC" id="fig|452.5.peg.2076"/>
<keyword evidence="1" id="KW-0067">ATP-binding</keyword>
<dbReference type="AlphaFoldDB" id="A0A0W0YYY0"/>
<dbReference type="Proteomes" id="UP000054877">
    <property type="component" value="Unassembled WGS sequence"/>
</dbReference>
<dbReference type="InterPro" id="IPR000719">
    <property type="entry name" value="Prot_kinase_dom"/>
</dbReference>
<keyword evidence="4" id="KW-0808">Transferase</keyword>
<evidence type="ECO:0000259" key="3">
    <source>
        <dbReference type="PROSITE" id="PS50011"/>
    </source>
</evidence>
<dbReference type="InterPro" id="IPR017441">
    <property type="entry name" value="Protein_kinase_ATP_BS"/>
</dbReference>
<keyword evidence="4" id="KW-0418">Kinase</keyword>
<dbReference type="Pfam" id="PF07714">
    <property type="entry name" value="PK_Tyr_Ser-Thr"/>
    <property type="match status" value="1"/>
</dbReference>
<keyword evidence="1" id="KW-0547">Nucleotide-binding</keyword>
<dbReference type="STRING" id="452.Lspi_1890"/>
<dbReference type="GO" id="GO:0005524">
    <property type="term" value="F:ATP binding"/>
    <property type="evidence" value="ECO:0007669"/>
    <property type="project" value="UniProtKB-UniRule"/>
</dbReference>
<dbReference type="EMBL" id="LNYX01000030">
    <property type="protein sequence ID" value="KTD62040.1"/>
    <property type="molecule type" value="Genomic_DNA"/>
</dbReference>
<evidence type="ECO:0000313" key="4">
    <source>
        <dbReference type="EMBL" id="KTD62040.1"/>
    </source>
</evidence>
<dbReference type="GO" id="GO:0004713">
    <property type="term" value="F:protein tyrosine kinase activity"/>
    <property type="evidence" value="ECO:0007669"/>
    <property type="project" value="InterPro"/>
</dbReference>
<proteinExistence type="predicted"/>
<name>A0A0W0YYY0_LEGSP</name>
<feature type="region of interest" description="Disordered" evidence="2">
    <location>
        <begin position="1"/>
        <end position="25"/>
    </location>
</feature>
<feature type="compositionally biased region" description="Basic and acidic residues" evidence="2">
    <location>
        <begin position="616"/>
        <end position="639"/>
    </location>
</feature>
<protein>
    <submittedName>
        <fullName evidence="4">Protein tyrosine kinase</fullName>
    </submittedName>
</protein>
<feature type="compositionally biased region" description="Basic and acidic residues" evidence="2">
    <location>
        <begin position="677"/>
        <end position="697"/>
    </location>
</feature>
<feature type="region of interest" description="Disordered" evidence="2">
    <location>
        <begin position="668"/>
        <end position="697"/>
    </location>
</feature>
<gene>
    <name evidence="4" type="ORF">Lspi_1890</name>
</gene>